<sequence length="149" mass="16086">MLSNNAPRVPGEIESVIMSAHPFLTEIVAALHGDLAEWLATKAAPKVFDRFANALHPEFTSVTTLGQIIERDTLLAGVWAAKGAQPGLNIEVTEVEELASTETVVTVRFTAENQRDGASASRVVTAVLLVDEERYLWLSLHETACATMG</sequence>
<evidence type="ECO:0000313" key="2">
    <source>
        <dbReference type="EMBL" id="GAA5050209.1"/>
    </source>
</evidence>
<accession>A0ABP9K531</accession>
<dbReference type="InterPro" id="IPR027843">
    <property type="entry name" value="DUF4440"/>
</dbReference>
<comment type="caution">
    <text evidence="2">The sequence shown here is derived from an EMBL/GenBank/DDBJ whole genome shotgun (WGS) entry which is preliminary data.</text>
</comment>
<protein>
    <recommendedName>
        <fullName evidence="1">DUF4440 domain-containing protein</fullName>
    </recommendedName>
</protein>
<organism evidence="2 3">
    <name type="scientific">Nocardia callitridis</name>
    <dbReference type="NCBI Taxonomy" id="648753"/>
    <lineage>
        <taxon>Bacteria</taxon>
        <taxon>Bacillati</taxon>
        <taxon>Actinomycetota</taxon>
        <taxon>Actinomycetes</taxon>
        <taxon>Mycobacteriales</taxon>
        <taxon>Nocardiaceae</taxon>
        <taxon>Nocardia</taxon>
    </lineage>
</organism>
<dbReference type="Pfam" id="PF14534">
    <property type="entry name" value="DUF4440"/>
    <property type="match status" value="1"/>
</dbReference>
<evidence type="ECO:0000313" key="3">
    <source>
        <dbReference type="Proteomes" id="UP001500603"/>
    </source>
</evidence>
<dbReference type="Gene3D" id="3.10.450.50">
    <property type="match status" value="1"/>
</dbReference>
<dbReference type="EMBL" id="BAABJM010000002">
    <property type="protein sequence ID" value="GAA5050209.1"/>
    <property type="molecule type" value="Genomic_DNA"/>
</dbReference>
<dbReference type="InterPro" id="IPR032710">
    <property type="entry name" value="NTF2-like_dom_sf"/>
</dbReference>
<proteinExistence type="predicted"/>
<dbReference type="SUPFAM" id="SSF54427">
    <property type="entry name" value="NTF2-like"/>
    <property type="match status" value="1"/>
</dbReference>
<keyword evidence="3" id="KW-1185">Reference proteome</keyword>
<evidence type="ECO:0000259" key="1">
    <source>
        <dbReference type="Pfam" id="PF14534"/>
    </source>
</evidence>
<reference evidence="3" key="1">
    <citation type="journal article" date="2019" name="Int. J. Syst. Evol. Microbiol.">
        <title>The Global Catalogue of Microorganisms (GCM) 10K type strain sequencing project: providing services to taxonomists for standard genome sequencing and annotation.</title>
        <authorList>
            <consortium name="The Broad Institute Genomics Platform"/>
            <consortium name="The Broad Institute Genome Sequencing Center for Infectious Disease"/>
            <person name="Wu L."/>
            <person name="Ma J."/>
        </authorList>
    </citation>
    <scope>NUCLEOTIDE SEQUENCE [LARGE SCALE GENOMIC DNA]</scope>
    <source>
        <strain evidence="3">JCM 18298</strain>
    </source>
</reference>
<dbReference type="Proteomes" id="UP001500603">
    <property type="component" value="Unassembled WGS sequence"/>
</dbReference>
<name>A0ABP9K531_9NOCA</name>
<feature type="domain" description="DUF4440" evidence="1">
    <location>
        <begin position="46"/>
        <end position="121"/>
    </location>
</feature>
<gene>
    <name evidence="2" type="ORF">GCM10023318_20160</name>
</gene>